<name>A0ABN1QSS5_9ACTN</name>
<proteinExistence type="predicted"/>
<keyword evidence="4" id="KW-1185">Reference proteome</keyword>
<keyword evidence="2" id="KW-0812">Transmembrane</keyword>
<comment type="caution">
    <text evidence="3">The sequence shown here is derived from an EMBL/GenBank/DDBJ whole genome shotgun (WGS) entry which is preliminary data.</text>
</comment>
<keyword evidence="2" id="KW-0472">Membrane</keyword>
<feature type="transmembrane region" description="Helical" evidence="2">
    <location>
        <begin position="44"/>
        <end position="63"/>
    </location>
</feature>
<evidence type="ECO:0000256" key="2">
    <source>
        <dbReference type="SAM" id="Phobius"/>
    </source>
</evidence>
<organism evidence="3 4">
    <name type="scientific">Nonomuraea longicatena</name>
    <dbReference type="NCBI Taxonomy" id="83682"/>
    <lineage>
        <taxon>Bacteria</taxon>
        <taxon>Bacillati</taxon>
        <taxon>Actinomycetota</taxon>
        <taxon>Actinomycetes</taxon>
        <taxon>Streptosporangiales</taxon>
        <taxon>Streptosporangiaceae</taxon>
        <taxon>Nonomuraea</taxon>
    </lineage>
</organism>
<reference evidence="3 4" key="1">
    <citation type="journal article" date="2019" name="Int. J. Syst. Evol. Microbiol.">
        <title>The Global Catalogue of Microorganisms (GCM) 10K type strain sequencing project: providing services to taxonomists for standard genome sequencing and annotation.</title>
        <authorList>
            <consortium name="The Broad Institute Genomics Platform"/>
            <consortium name="The Broad Institute Genome Sequencing Center for Infectious Disease"/>
            <person name="Wu L."/>
            <person name="Ma J."/>
        </authorList>
    </citation>
    <scope>NUCLEOTIDE SEQUENCE [LARGE SCALE GENOMIC DNA]</scope>
    <source>
        <strain evidence="3 4">JCM 11136</strain>
    </source>
</reference>
<dbReference type="RefSeq" id="WP_343953789.1">
    <property type="nucleotide sequence ID" value="NZ_BAAAHQ010000040.1"/>
</dbReference>
<evidence type="ECO:0000313" key="4">
    <source>
        <dbReference type="Proteomes" id="UP001501578"/>
    </source>
</evidence>
<dbReference type="Proteomes" id="UP001501578">
    <property type="component" value="Unassembled WGS sequence"/>
</dbReference>
<gene>
    <name evidence="3" type="ORF">GCM10009560_63020</name>
</gene>
<protein>
    <submittedName>
        <fullName evidence="3">Uncharacterized protein</fullName>
    </submittedName>
</protein>
<evidence type="ECO:0000313" key="3">
    <source>
        <dbReference type="EMBL" id="GAA0946925.1"/>
    </source>
</evidence>
<sequence length="382" mass="40889">MSDELESHLRAEFGRAAERAPRAPSRFPAEVVSRSHRRRTARRALVAGVCVAVIVVPTGLMAASGTDGDVTTGTVAPSGPLQDYTGDEYRIGEVVTVTNPSQKRDLDLWYARTDKGTVLCAHRRDRTGGTTSSCGEPLGTEKATEQGSTGGFPAPATGLVLYFGTARDGVSGVTALTGAGKVPGTVHRPKDAPQGIWTVTVPSDKTVTAFEFAGREGEPNTRIERERTVSPEAVAKPQGATVEMPGNLVVGLYETPDRTLIWKLNGQAVGGLHPLTPGRAVVENGGPDQPLIDMGGRPMNVILSDHKKHWFGITSTETARVELVFGDGTTVKAGTRPDPWKIGGFRLFAGTQRHSEDLYDDGFRIIGYDENGAELWREDSDE</sequence>
<feature type="region of interest" description="Disordered" evidence="1">
    <location>
        <begin position="125"/>
        <end position="151"/>
    </location>
</feature>
<keyword evidence="2" id="KW-1133">Transmembrane helix</keyword>
<evidence type="ECO:0000256" key="1">
    <source>
        <dbReference type="SAM" id="MobiDB-lite"/>
    </source>
</evidence>
<accession>A0ABN1QSS5</accession>
<dbReference type="EMBL" id="BAAAHQ010000040">
    <property type="protein sequence ID" value="GAA0946925.1"/>
    <property type="molecule type" value="Genomic_DNA"/>
</dbReference>